<evidence type="ECO:0000313" key="3">
    <source>
        <dbReference type="Proteomes" id="UP000031366"/>
    </source>
</evidence>
<name>A0A0C1R9B5_9CLOT</name>
<dbReference type="SUPFAM" id="SSF55729">
    <property type="entry name" value="Acyl-CoA N-acyltransferases (Nat)"/>
    <property type="match status" value="1"/>
</dbReference>
<evidence type="ECO:0000313" key="2">
    <source>
        <dbReference type="EMBL" id="KIE47026.1"/>
    </source>
</evidence>
<comment type="caution">
    <text evidence="2">The sequence shown here is derived from an EMBL/GenBank/DDBJ whole genome shotgun (WGS) entry which is preliminary data.</text>
</comment>
<dbReference type="Gene3D" id="3.40.630.30">
    <property type="match status" value="1"/>
</dbReference>
<dbReference type="Pfam" id="PF00583">
    <property type="entry name" value="Acetyltransf_1"/>
    <property type="match status" value="1"/>
</dbReference>
<dbReference type="InterPro" id="IPR016181">
    <property type="entry name" value="Acyl_CoA_acyltransferase"/>
</dbReference>
<dbReference type="GO" id="GO:0016747">
    <property type="term" value="F:acyltransferase activity, transferring groups other than amino-acyl groups"/>
    <property type="evidence" value="ECO:0007669"/>
    <property type="project" value="InterPro"/>
</dbReference>
<evidence type="ECO:0000259" key="1">
    <source>
        <dbReference type="PROSITE" id="PS51186"/>
    </source>
</evidence>
<keyword evidence="3" id="KW-1185">Reference proteome</keyword>
<dbReference type="CDD" id="cd04301">
    <property type="entry name" value="NAT_SF"/>
    <property type="match status" value="1"/>
</dbReference>
<reference evidence="2 3" key="1">
    <citation type="journal article" date="2015" name="Infect. Genet. Evol.">
        <title>Genomic sequences of six botulinum neurotoxin-producing strains representing three clostridial species illustrate the mobility and diversity of botulinum neurotoxin genes.</title>
        <authorList>
            <person name="Smith T.J."/>
            <person name="Hill K.K."/>
            <person name="Xie G."/>
            <person name="Foley B.T."/>
            <person name="Williamson C.H."/>
            <person name="Foster J.T."/>
            <person name="Johnson S.L."/>
            <person name="Chertkov O."/>
            <person name="Teshima H."/>
            <person name="Gibbons H.S."/>
            <person name="Johnsky L.A."/>
            <person name="Karavis M.A."/>
            <person name="Smith L.A."/>
        </authorList>
    </citation>
    <scope>NUCLEOTIDE SEQUENCE [LARGE SCALE GENOMIC DNA]</scope>
    <source>
        <strain evidence="2 3">CDC 2741</strain>
    </source>
</reference>
<organism evidence="2 3">
    <name type="scientific">Clostridium argentinense CDC 2741</name>
    <dbReference type="NCBI Taxonomy" id="1418104"/>
    <lineage>
        <taxon>Bacteria</taxon>
        <taxon>Bacillati</taxon>
        <taxon>Bacillota</taxon>
        <taxon>Clostridia</taxon>
        <taxon>Eubacteriales</taxon>
        <taxon>Clostridiaceae</taxon>
        <taxon>Clostridium</taxon>
    </lineage>
</organism>
<keyword evidence="2" id="KW-0808">Transferase</keyword>
<dbReference type="PROSITE" id="PS51186">
    <property type="entry name" value="GNAT"/>
    <property type="match status" value="1"/>
</dbReference>
<dbReference type="AlphaFoldDB" id="A0A0C1R9B5"/>
<protein>
    <submittedName>
        <fullName evidence="2">Acetyltransferase family protein</fullName>
    </submittedName>
</protein>
<dbReference type="EMBL" id="AYSO01000015">
    <property type="protein sequence ID" value="KIE47026.1"/>
    <property type="molecule type" value="Genomic_DNA"/>
</dbReference>
<dbReference type="OrthoDB" id="307526at2"/>
<proteinExistence type="predicted"/>
<dbReference type="InterPro" id="IPR000182">
    <property type="entry name" value="GNAT_dom"/>
</dbReference>
<dbReference type="RefSeq" id="WP_039632181.1">
    <property type="nucleotide sequence ID" value="NZ_AYSO01000015.1"/>
</dbReference>
<gene>
    <name evidence="2" type="ORF">U732_1290</name>
</gene>
<sequence length="192" mass="22888">MKKLIKQLSTDNLEDFFTLFSNDKCESCQCTFYFSANNIDNWIKMTIEEAKKLRINITSKCHDGYIYYMDDEPVAWCQCVHPKDVPYLQNLLSLRSNENVRIISCFFIKKEYRGKGIQKELLQKVLFQCKDEGVEVIYSIPVHDNFLKSIPEKQKNEKLHTGYKALFEQLDFICIGDNRRYYFMEKNLKENR</sequence>
<dbReference type="Proteomes" id="UP000031366">
    <property type="component" value="Unassembled WGS sequence"/>
</dbReference>
<accession>A0A0C1R9B5</accession>
<feature type="domain" description="N-acetyltransferase" evidence="1">
    <location>
        <begin position="3"/>
        <end position="189"/>
    </location>
</feature>